<dbReference type="SUPFAM" id="SSF52172">
    <property type="entry name" value="CheY-like"/>
    <property type="match status" value="1"/>
</dbReference>
<keyword evidence="1" id="KW-0597">Phosphoprotein</keyword>
<gene>
    <name evidence="4" type="ORF">RM706_10735</name>
</gene>
<dbReference type="PROSITE" id="PS50930">
    <property type="entry name" value="HTH_LYTTR"/>
    <property type="match status" value="1"/>
</dbReference>
<dbReference type="SMART" id="SM00850">
    <property type="entry name" value="LytTR"/>
    <property type="match status" value="1"/>
</dbReference>
<protein>
    <submittedName>
        <fullName evidence="4">LytTR family DNA-binding domain-containing protein</fullName>
    </submittedName>
</protein>
<dbReference type="Gene3D" id="2.40.50.1020">
    <property type="entry name" value="LytTr DNA-binding domain"/>
    <property type="match status" value="1"/>
</dbReference>
<evidence type="ECO:0000313" key="4">
    <source>
        <dbReference type="EMBL" id="MDT0607510.1"/>
    </source>
</evidence>
<evidence type="ECO:0000259" key="3">
    <source>
        <dbReference type="PROSITE" id="PS50930"/>
    </source>
</evidence>
<dbReference type="GO" id="GO:0003677">
    <property type="term" value="F:DNA binding"/>
    <property type="evidence" value="ECO:0007669"/>
    <property type="project" value="UniProtKB-KW"/>
</dbReference>
<dbReference type="PANTHER" id="PTHR37299">
    <property type="entry name" value="TRANSCRIPTIONAL REGULATOR-RELATED"/>
    <property type="match status" value="1"/>
</dbReference>
<evidence type="ECO:0000256" key="1">
    <source>
        <dbReference type="PROSITE-ProRule" id="PRU00169"/>
    </source>
</evidence>
<dbReference type="Proteomes" id="UP001255246">
    <property type="component" value="Unassembled WGS sequence"/>
</dbReference>
<keyword evidence="5" id="KW-1185">Reference proteome</keyword>
<dbReference type="InterPro" id="IPR007492">
    <property type="entry name" value="LytTR_DNA-bd_dom"/>
</dbReference>
<keyword evidence="4" id="KW-0238">DNA-binding</keyword>
<sequence length="242" mass="27796">MMNCIVIDDEPLARECIVNYIGQVDFMNYAGTGVSALEIPQLLAENDIDLLFLDVQMPLMNGLEYLKSNPTPPMTILTTAFPNYAIEGFDLNVLDYLLKPISFNRFFTAATKAKQHFELLRKRGVSVSKDEERGCFFIKCDGKYEKIYHDEILFVQAMQNYVIIQTNKRKYVSLLSLKNVVEKLGTVAFAQVHKSYVIALDKIEGVAKHEIQIQMYKIPMSRHYKKDVLPKILKDNLWDGKV</sequence>
<proteinExistence type="predicted"/>
<dbReference type="Pfam" id="PF00072">
    <property type="entry name" value="Response_reg"/>
    <property type="match status" value="1"/>
</dbReference>
<comment type="caution">
    <text evidence="4">The sequence shown here is derived from an EMBL/GenBank/DDBJ whole genome shotgun (WGS) entry which is preliminary data.</text>
</comment>
<reference evidence="4 5" key="1">
    <citation type="submission" date="2023-09" db="EMBL/GenBank/DDBJ databases">
        <authorList>
            <person name="Rey-Velasco X."/>
        </authorList>
    </citation>
    <scope>NUCLEOTIDE SEQUENCE [LARGE SCALE GENOMIC DNA]</scope>
    <source>
        <strain evidence="4 5">F388</strain>
    </source>
</reference>
<dbReference type="PROSITE" id="PS50110">
    <property type="entry name" value="RESPONSE_REGULATORY"/>
    <property type="match status" value="1"/>
</dbReference>
<dbReference type="Pfam" id="PF04397">
    <property type="entry name" value="LytTR"/>
    <property type="match status" value="1"/>
</dbReference>
<dbReference type="EMBL" id="JAVRHR010000002">
    <property type="protein sequence ID" value="MDT0607510.1"/>
    <property type="molecule type" value="Genomic_DNA"/>
</dbReference>
<organism evidence="4 5">
    <name type="scientific">Croceitalea rosinachiae</name>
    <dbReference type="NCBI Taxonomy" id="3075596"/>
    <lineage>
        <taxon>Bacteria</taxon>
        <taxon>Pseudomonadati</taxon>
        <taxon>Bacteroidota</taxon>
        <taxon>Flavobacteriia</taxon>
        <taxon>Flavobacteriales</taxon>
        <taxon>Flavobacteriaceae</taxon>
        <taxon>Croceitalea</taxon>
    </lineage>
</organism>
<accession>A0ABU3ABG8</accession>
<feature type="domain" description="Response regulatory" evidence="2">
    <location>
        <begin position="3"/>
        <end position="114"/>
    </location>
</feature>
<evidence type="ECO:0000313" key="5">
    <source>
        <dbReference type="Proteomes" id="UP001255246"/>
    </source>
</evidence>
<name>A0ABU3ABG8_9FLAO</name>
<dbReference type="RefSeq" id="WP_311351288.1">
    <property type="nucleotide sequence ID" value="NZ_JAVRHR010000002.1"/>
</dbReference>
<dbReference type="InterPro" id="IPR001789">
    <property type="entry name" value="Sig_transdc_resp-reg_receiver"/>
</dbReference>
<dbReference type="SMART" id="SM00448">
    <property type="entry name" value="REC"/>
    <property type="match status" value="1"/>
</dbReference>
<dbReference type="InterPro" id="IPR011006">
    <property type="entry name" value="CheY-like_superfamily"/>
</dbReference>
<feature type="domain" description="HTH LytTR-type" evidence="3">
    <location>
        <begin position="136"/>
        <end position="234"/>
    </location>
</feature>
<dbReference type="InterPro" id="IPR046947">
    <property type="entry name" value="LytR-like"/>
</dbReference>
<evidence type="ECO:0000259" key="2">
    <source>
        <dbReference type="PROSITE" id="PS50110"/>
    </source>
</evidence>
<feature type="modified residue" description="4-aspartylphosphate" evidence="1">
    <location>
        <position position="54"/>
    </location>
</feature>
<dbReference type="PANTHER" id="PTHR37299:SF1">
    <property type="entry name" value="STAGE 0 SPORULATION PROTEIN A HOMOLOG"/>
    <property type="match status" value="1"/>
</dbReference>
<dbReference type="Gene3D" id="3.40.50.2300">
    <property type="match status" value="1"/>
</dbReference>